<protein>
    <submittedName>
        <fullName evidence="1">Uncharacterized protein</fullName>
    </submittedName>
</protein>
<reference evidence="1" key="1">
    <citation type="journal article" date="2014" name="Front. Microbiol.">
        <title>High frequency of phylogenetically diverse reductive dehalogenase-homologous genes in deep subseafloor sedimentary metagenomes.</title>
        <authorList>
            <person name="Kawai M."/>
            <person name="Futagami T."/>
            <person name="Toyoda A."/>
            <person name="Takaki Y."/>
            <person name="Nishi S."/>
            <person name="Hori S."/>
            <person name="Arai W."/>
            <person name="Tsubouchi T."/>
            <person name="Morono Y."/>
            <person name="Uchiyama I."/>
            <person name="Ito T."/>
            <person name="Fujiyama A."/>
            <person name="Inagaki F."/>
            <person name="Takami H."/>
        </authorList>
    </citation>
    <scope>NUCLEOTIDE SEQUENCE</scope>
    <source>
        <strain evidence="1">Expedition CK06-06</strain>
    </source>
</reference>
<comment type="caution">
    <text evidence="1">The sequence shown here is derived from an EMBL/GenBank/DDBJ whole genome shotgun (WGS) entry which is preliminary data.</text>
</comment>
<gene>
    <name evidence="1" type="ORF">S06H3_16275</name>
</gene>
<sequence length="97" mass="10783">MKDKTINIIEIENLTRKFGDFIAVDHIVAENSNVIPTIPGARKSRKFIPSGMPGIILAGIKLNGSPRKARKRKGINIEPASRAFTLINLFTCRNHMV</sequence>
<name>X1MCH5_9ZZZZ</name>
<dbReference type="EMBL" id="BARV01008042">
    <property type="protein sequence ID" value="GAI15801.1"/>
    <property type="molecule type" value="Genomic_DNA"/>
</dbReference>
<proteinExistence type="predicted"/>
<dbReference type="AlphaFoldDB" id="X1MCH5"/>
<accession>X1MCH5</accession>
<organism evidence="1">
    <name type="scientific">marine sediment metagenome</name>
    <dbReference type="NCBI Taxonomy" id="412755"/>
    <lineage>
        <taxon>unclassified sequences</taxon>
        <taxon>metagenomes</taxon>
        <taxon>ecological metagenomes</taxon>
    </lineage>
</organism>
<evidence type="ECO:0000313" key="1">
    <source>
        <dbReference type="EMBL" id="GAI15801.1"/>
    </source>
</evidence>